<reference evidence="1 2" key="1">
    <citation type="journal article" date="2018" name="Front. Plant Sci.">
        <title>Red Clover (Trifolium pratense) and Zigzag Clover (T. medium) - A Picture of Genomic Similarities and Differences.</title>
        <authorList>
            <person name="Dluhosova J."/>
            <person name="Istvanek J."/>
            <person name="Nedelnik J."/>
            <person name="Repkova J."/>
        </authorList>
    </citation>
    <scope>NUCLEOTIDE SEQUENCE [LARGE SCALE GENOMIC DNA]</scope>
    <source>
        <strain evidence="2">cv. 10/8</strain>
        <tissue evidence="1">Leaf</tissue>
    </source>
</reference>
<name>A0A392T4G2_9FABA</name>
<protein>
    <recommendedName>
        <fullName evidence="3">Ubiquitin-protein ligase</fullName>
    </recommendedName>
</protein>
<organism evidence="1 2">
    <name type="scientific">Trifolium medium</name>
    <dbReference type="NCBI Taxonomy" id="97028"/>
    <lineage>
        <taxon>Eukaryota</taxon>
        <taxon>Viridiplantae</taxon>
        <taxon>Streptophyta</taxon>
        <taxon>Embryophyta</taxon>
        <taxon>Tracheophyta</taxon>
        <taxon>Spermatophyta</taxon>
        <taxon>Magnoliopsida</taxon>
        <taxon>eudicotyledons</taxon>
        <taxon>Gunneridae</taxon>
        <taxon>Pentapetalae</taxon>
        <taxon>rosids</taxon>
        <taxon>fabids</taxon>
        <taxon>Fabales</taxon>
        <taxon>Fabaceae</taxon>
        <taxon>Papilionoideae</taxon>
        <taxon>50 kb inversion clade</taxon>
        <taxon>NPAAA clade</taxon>
        <taxon>Hologalegina</taxon>
        <taxon>IRL clade</taxon>
        <taxon>Trifolieae</taxon>
        <taxon>Trifolium</taxon>
    </lineage>
</organism>
<comment type="caution">
    <text evidence="1">The sequence shown here is derived from an EMBL/GenBank/DDBJ whole genome shotgun (WGS) entry which is preliminary data.</text>
</comment>
<dbReference type="AlphaFoldDB" id="A0A392T4G2"/>
<feature type="non-terminal residue" evidence="1">
    <location>
        <position position="1"/>
    </location>
</feature>
<keyword evidence="2" id="KW-1185">Reference proteome</keyword>
<evidence type="ECO:0000313" key="2">
    <source>
        <dbReference type="Proteomes" id="UP000265520"/>
    </source>
</evidence>
<dbReference type="Proteomes" id="UP000265520">
    <property type="component" value="Unassembled WGS sequence"/>
</dbReference>
<evidence type="ECO:0008006" key="3">
    <source>
        <dbReference type="Google" id="ProtNLM"/>
    </source>
</evidence>
<sequence>VSHISAAEKIKMNDKAVNTIILCLGDNVLREVARDVCCEDVDKA</sequence>
<proteinExistence type="predicted"/>
<evidence type="ECO:0000313" key="1">
    <source>
        <dbReference type="EMBL" id="MCI55652.1"/>
    </source>
</evidence>
<dbReference type="EMBL" id="LXQA010499622">
    <property type="protein sequence ID" value="MCI55652.1"/>
    <property type="molecule type" value="Genomic_DNA"/>
</dbReference>
<accession>A0A392T4G2</accession>